<feature type="region of interest" description="Disordered" evidence="4">
    <location>
        <begin position="245"/>
        <end position="265"/>
    </location>
</feature>
<dbReference type="PROSITE" id="PS50118">
    <property type="entry name" value="HMG_BOX_2"/>
    <property type="match status" value="3"/>
</dbReference>
<dbReference type="CDD" id="cd00084">
    <property type="entry name" value="HMG-box_SF"/>
    <property type="match status" value="1"/>
</dbReference>
<dbReference type="SMART" id="SM00398">
    <property type="entry name" value="HMG"/>
    <property type="match status" value="3"/>
</dbReference>
<feature type="compositionally biased region" description="Polar residues" evidence="4">
    <location>
        <begin position="151"/>
        <end position="162"/>
    </location>
</feature>
<gene>
    <name evidence="6" type="primary">HMGB2_1</name>
    <name evidence="6" type="ORF">K7432_004664</name>
</gene>
<feature type="compositionally biased region" description="Low complexity" evidence="4">
    <location>
        <begin position="139"/>
        <end position="150"/>
    </location>
</feature>
<keyword evidence="1 3" id="KW-0238">DNA-binding</keyword>
<dbReference type="InterPro" id="IPR036910">
    <property type="entry name" value="HMG_box_dom_sf"/>
</dbReference>
<keyword evidence="3" id="KW-0539">Nucleus</keyword>
<organism evidence="6 7">
    <name type="scientific">Basidiobolus ranarum</name>
    <dbReference type="NCBI Taxonomy" id="34480"/>
    <lineage>
        <taxon>Eukaryota</taxon>
        <taxon>Fungi</taxon>
        <taxon>Fungi incertae sedis</taxon>
        <taxon>Zoopagomycota</taxon>
        <taxon>Entomophthoromycotina</taxon>
        <taxon>Basidiobolomycetes</taxon>
        <taxon>Basidiobolales</taxon>
        <taxon>Basidiobolaceae</taxon>
        <taxon>Basidiobolus</taxon>
    </lineage>
</organism>
<evidence type="ECO:0000256" key="4">
    <source>
        <dbReference type="SAM" id="MobiDB-lite"/>
    </source>
</evidence>
<feature type="compositionally biased region" description="Low complexity" evidence="4">
    <location>
        <begin position="245"/>
        <end position="256"/>
    </location>
</feature>
<feature type="domain" description="HMG box" evidence="5">
    <location>
        <begin position="517"/>
        <end position="585"/>
    </location>
</feature>
<evidence type="ECO:0000256" key="2">
    <source>
        <dbReference type="ARBA" id="ARBA00023163"/>
    </source>
</evidence>
<feature type="compositionally biased region" description="Basic residues" evidence="4">
    <location>
        <begin position="498"/>
        <end position="507"/>
    </location>
</feature>
<comment type="caution">
    <text evidence="6">The sequence shown here is derived from an EMBL/GenBank/DDBJ whole genome shotgun (WGS) entry which is preliminary data.</text>
</comment>
<accession>A0ABR2W4P1</accession>
<feature type="domain" description="HMG box" evidence="5">
    <location>
        <begin position="628"/>
        <end position="696"/>
    </location>
</feature>
<proteinExistence type="predicted"/>
<evidence type="ECO:0000313" key="6">
    <source>
        <dbReference type="EMBL" id="KAK9719621.1"/>
    </source>
</evidence>
<sequence length="700" mass="77932">MAFHQNQHNPGNNMMFPNRRQSQGLNPNLGQGLNPVNTFAPLGSLGPYNTRQFDPSGFDSRGYLNPSDPWKNNNSIFQQDNSDGSPNLQNSLLHNGGHPGLSSMQGITPPSSGYPPQTLRMMHNNDAQLPYFNQGPLASTSQQTYSNYQQAPASSNGQSQAMSVAHMAPQSPDTSFIRRYSGNTSMMGGIDPSSLTNGMGYSNQGYTNQLGGMDSFGRNALSQYVDSENSNQELKPKADSEFQYNSHNSTNHNNNGHGLGGNANSVANESHLQVDHSIDTGYGAGVNQNANNHNLNPGMNQNIGHGVPHNLGQNMDQGMEKHTQPLASIQHSTLSQSQFPGIGALASAQTSVSQMASSPSNIKPKELIQPENIHESEILSSPSTQFRSGTQNTSIKPRSPKTPKSKSKNLKMTPPNTTPSGQKLKRPMNAFLIYASERRPQLQQADPTMTTAAQSKILGDEWAKMDESRKLEYVERARTLKTEFLETNPDYVYTRRPNNTKKKYRRRSAGDDSSSKLKRPMNAYLIFNKEMRHRLLETNPNMSVAEISKEIGDRWKSLSEDERNKYFTEAQSLKKDFLSTNPDFVYTRRSKAEIEAGRKRGLDEEEDSTPTRDPRGRKKKKQKNPTAPKHPMSGFLFYLSAVRPQVAEQYPGSTVGPISKIIAHQWNSMTPEERVPWEQKASEDKARYAREMEVYLADKQ</sequence>
<dbReference type="Gene3D" id="1.10.30.10">
    <property type="entry name" value="High mobility group box domain"/>
    <property type="match status" value="3"/>
</dbReference>
<evidence type="ECO:0000313" key="7">
    <source>
        <dbReference type="Proteomes" id="UP001479436"/>
    </source>
</evidence>
<evidence type="ECO:0000259" key="5">
    <source>
        <dbReference type="PROSITE" id="PS50118"/>
    </source>
</evidence>
<feature type="domain" description="HMG box" evidence="5">
    <location>
        <begin position="424"/>
        <end position="492"/>
    </location>
</feature>
<dbReference type="PANTHER" id="PTHR10270">
    <property type="entry name" value="SOX TRANSCRIPTION FACTOR"/>
    <property type="match status" value="1"/>
</dbReference>
<evidence type="ECO:0000256" key="3">
    <source>
        <dbReference type="PROSITE-ProRule" id="PRU00267"/>
    </source>
</evidence>
<dbReference type="Pfam" id="PF00505">
    <property type="entry name" value="HMG_box"/>
    <property type="match status" value="3"/>
</dbReference>
<reference evidence="6 7" key="1">
    <citation type="submission" date="2023-04" db="EMBL/GenBank/DDBJ databases">
        <title>Genome of Basidiobolus ranarum AG-B5.</title>
        <authorList>
            <person name="Stajich J.E."/>
            <person name="Carter-House D."/>
            <person name="Gryganskyi A."/>
        </authorList>
    </citation>
    <scope>NUCLEOTIDE SEQUENCE [LARGE SCALE GENOMIC DNA]</scope>
    <source>
        <strain evidence="6 7">AG-B5</strain>
    </source>
</reference>
<feature type="compositionally biased region" description="Basic residues" evidence="4">
    <location>
        <begin position="398"/>
        <end position="409"/>
    </location>
</feature>
<keyword evidence="7" id="KW-1185">Reference proteome</keyword>
<protein>
    <submittedName>
        <fullName evidence="6">High mobility group</fullName>
    </submittedName>
</protein>
<dbReference type="Proteomes" id="UP001479436">
    <property type="component" value="Unassembled WGS sequence"/>
</dbReference>
<evidence type="ECO:0000256" key="1">
    <source>
        <dbReference type="ARBA" id="ARBA00023125"/>
    </source>
</evidence>
<feature type="DNA-binding region" description="HMG box" evidence="3">
    <location>
        <begin position="628"/>
        <end position="696"/>
    </location>
</feature>
<dbReference type="PANTHER" id="PTHR10270:SF161">
    <property type="entry name" value="SEX-DETERMINING REGION Y PROTEIN"/>
    <property type="match status" value="1"/>
</dbReference>
<feature type="region of interest" description="Disordered" evidence="4">
    <location>
        <begin position="278"/>
        <end position="317"/>
    </location>
</feature>
<feature type="compositionally biased region" description="Polar residues" evidence="4">
    <location>
        <begin position="286"/>
        <end position="303"/>
    </location>
</feature>
<feature type="compositionally biased region" description="Basic and acidic residues" evidence="4">
    <location>
        <begin position="590"/>
        <end position="602"/>
    </location>
</feature>
<dbReference type="EMBL" id="JASJQH010007041">
    <property type="protein sequence ID" value="KAK9719621.1"/>
    <property type="molecule type" value="Genomic_DNA"/>
</dbReference>
<feature type="region of interest" description="Disordered" evidence="4">
    <location>
        <begin position="376"/>
        <end position="426"/>
    </location>
</feature>
<dbReference type="InterPro" id="IPR050140">
    <property type="entry name" value="SRY-related_HMG-box_TF-like"/>
</dbReference>
<feature type="region of interest" description="Disordered" evidence="4">
    <location>
        <begin position="492"/>
        <end position="516"/>
    </location>
</feature>
<feature type="compositionally biased region" description="Polar residues" evidence="4">
    <location>
        <begin position="70"/>
        <end position="93"/>
    </location>
</feature>
<feature type="region of interest" description="Disordered" evidence="4">
    <location>
        <begin position="1"/>
        <end position="174"/>
    </location>
</feature>
<keyword evidence="2" id="KW-0804">Transcription</keyword>
<feature type="compositionally biased region" description="Polar residues" evidence="4">
    <location>
        <begin position="1"/>
        <end position="12"/>
    </location>
</feature>
<feature type="DNA-binding region" description="HMG box" evidence="3">
    <location>
        <begin position="517"/>
        <end position="585"/>
    </location>
</feature>
<feature type="compositionally biased region" description="Polar residues" evidence="4">
    <location>
        <begin position="19"/>
        <end position="37"/>
    </location>
</feature>
<dbReference type="SUPFAM" id="SSF47095">
    <property type="entry name" value="HMG-box"/>
    <property type="match status" value="3"/>
</dbReference>
<feature type="region of interest" description="Disordered" evidence="4">
    <location>
        <begin position="589"/>
        <end position="632"/>
    </location>
</feature>
<dbReference type="InterPro" id="IPR009071">
    <property type="entry name" value="HMG_box_dom"/>
</dbReference>
<feature type="compositionally biased region" description="Polar residues" evidence="4">
    <location>
        <begin position="102"/>
        <end position="115"/>
    </location>
</feature>
<name>A0ABR2W4P1_9FUNG</name>
<feature type="compositionally biased region" description="Polar residues" evidence="4">
    <location>
        <begin position="378"/>
        <end position="395"/>
    </location>
</feature>
<feature type="DNA-binding region" description="HMG box" evidence="3">
    <location>
        <begin position="424"/>
        <end position="492"/>
    </location>
</feature>